<keyword evidence="5" id="KW-0472">Membrane</keyword>
<comment type="caution">
    <text evidence="7">The sequence shown here is derived from an EMBL/GenBank/DDBJ whole genome shotgun (WGS) entry which is preliminary data.</text>
</comment>
<dbReference type="PANTHER" id="PTHR10315">
    <property type="entry name" value="E3 UBIQUITIN PROTEIN LIGASE SIAH"/>
    <property type="match status" value="1"/>
</dbReference>
<organism evidence="7 8">
    <name type="scientific">Colocasia esculenta</name>
    <name type="common">Wild taro</name>
    <name type="synonym">Arum esculentum</name>
    <dbReference type="NCBI Taxonomy" id="4460"/>
    <lineage>
        <taxon>Eukaryota</taxon>
        <taxon>Viridiplantae</taxon>
        <taxon>Streptophyta</taxon>
        <taxon>Embryophyta</taxon>
        <taxon>Tracheophyta</taxon>
        <taxon>Spermatophyta</taxon>
        <taxon>Magnoliopsida</taxon>
        <taxon>Liliopsida</taxon>
        <taxon>Araceae</taxon>
        <taxon>Aroideae</taxon>
        <taxon>Colocasieae</taxon>
        <taxon>Colocasia</taxon>
    </lineage>
</organism>
<comment type="similarity">
    <text evidence="1">Belongs to the SINA (Seven in absentia) family.</text>
</comment>
<evidence type="ECO:0000256" key="4">
    <source>
        <dbReference type="ARBA" id="ARBA00022833"/>
    </source>
</evidence>
<dbReference type="Proteomes" id="UP000652761">
    <property type="component" value="Unassembled WGS sequence"/>
</dbReference>
<evidence type="ECO:0000313" key="8">
    <source>
        <dbReference type="Proteomes" id="UP000652761"/>
    </source>
</evidence>
<keyword evidence="5" id="KW-0812">Transmembrane</keyword>
<feature type="domain" description="Seven-in-absentia protein TRAF-like" evidence="6">
    <location>
        <begin position="104"/>
        <end position="201"/>
    </location>
</feature>
<reference evidence="7" key="1">
    <citation type="submission" date="2017-07" db="EMBL/GenBank/DDBJ databases">
        <title>Taro Niue Genome Assembly and Annotation.</title>
        <authorList>
            <person name="Atibalentja N."/>
            <person name="Keating K."/>
            <person name="Fields C.J."/>
        </authorList>
    </citation>
    <scope>NUCLEOTIDE SEQUENCE</scope>
    <source>
        <strain evidence="7">Niue_2</strain>
        <tissue evidence="7">Leaf</tissue>
    </source>
</reference>
<feature type="transmembrane region" description="Helical" evidence="5">
    <location>
        <begin position="63"/>
        <end position="83"/>
    </location>
</feature>
<keyword evidence="3" id="KW-0863">Zinc-finger</keyword>
<dbReference type="GO" id="GO:0008270">
    <property type="term" value="F:zinc ion binding"/>
    <property type="evidence" value="ECO:0007669"/>
    <property type="project" value="UniProtKB-KW"/>
</dbReference>
<dbReference type="InterPro" id="IPR008974">
    <property type="entry name" value="TRAF-like"/>
</dbReference>
<evidence type="ECO:0000256" key="3">
    <source>
        <dbReference type="ARBA" id="ARBA00022771"/>
    </source>
</evidence>
<dbReference type="GO" id="GO:0061630">
    <property type="term" value="F:ubiquitin protein ligase activity"/>
    <property type="evidence" value="ECO:0007669"/>
    <property type="project" value="TreeGrafter"/>
</dbReference>
<protein>
    <recommendedName>
        <fullName evidence="6">Seven-in-absentia protein TRAF-like domain-containing protein</fullName>
    </recommendedName>
</protein>
<dbReference type="EMBL" id="NMUH01000261">
    <property type="protein sequence ID" value="MQL75693.1"/>
    <property type="molecule type" value="Genomic_DNA"/>
</dbReference>
<evidence type="ECO:0000256" key="2">
    <source>
        <dbReference type="ARBA" id="ARBA00022723"/>
    </source>
</evidence>
<dbReference type="InterPro" id="IPR018121">
    <property type="entry name" value="7-in-absentia-prot_TRAF-dom"/>
</dbReference>
<accession>A0A843U294</accession>
<keyword evidence="8" id="KW-1185">Reference proteome</keyword>
<name>A0A843U294_COLES</name>
<evidence type="ECO:0000313" key="7">
    <source>
        <dbReference type="EMBL" id="MQL75693.1"/>
    </source>
</evidence>
<gene>
    <name evidence="7" type="ORF">Taro_008054</name>
</gene>
<evidence type="ECO:0000259" key="6">
    <source>
        <dbReference type="Pfam" id="PF03145"/>
    </source>
</evidence>
<proteinExistence type="inferred from homology"/>
<dbReference type="Gene3D" id="2.60.210.10">
    <property type="entry name" value="Apoptosis, Tumor Necrosis Factor Receptor Associated Protein 2, Chain A"/>
    <property type="match status" value="1"/>
</dbReference>
<keyword evidence="4" id="KW-0862">Zinc</keyword>
<evidence type="ECO:0000256" key="1">
    <source>
        <dbReference type="ARBA" id="ARBA00009119"/>
    </source>
</evidence>
<dbReference type="InterPro" id="IPR052088">
    <property type="entry name" value="E3_ubiquitin-ligase_SINA"/>
</dbReference>
<dbReference type="SUPFAM" id="SSF49599">
    <property type="entry name" value="TRAF domain-like"/>
    <property type="match status" value="1"/>
</dbReference>
<dbReference type="AlphaFoldDB" id="A0A843U294"/>
<dbReference type="PANTHER" id="PTHR10315:SF117">
    <property type="entry name" value="RING-TYPE E3 UBIQUITIN TRANSFERASE"/>
    <property type="match status" value="1"/>
</dbReference>
<keyword evidence="2" id="KW-0479">Metal-binding</keyword>
<dbReference type="OrthoDB" id="941555at2759"/>
<sequence length="209" mass="24154">MMAIRRKHRITSSELICLLGGDYGINDVVIQDFIDAEGKQQVSTLYWLGTEWKNSKAIMRTKVGLILTVSLPFSYFCQSYLMLSSCSMDLGQLVHLSRNKKQVFNCFGQYFCLHFEAFSLGMSPVYMAFLRFMGEDSEAKNFSYSLEVGGNHRKLMWQGIPRSIRDGYRKVRDSYDGLVIHRNIALFFSGGNRQELKLRVTGRIWRNIE</sequence>
<dbReference type="GO" id="GO:0006511">
    <property type="term" value="P:ubiquitin-dependent protein catabolic process"/>
    <property type="evidence" value="ECO:0007669"/>
    <property type="project" value="InterPro"/>
</dbReference>
<evidence type="ECO:0000256" key="5">
    <source>
        <dbReference type="SAM" id="Phobius"/>
    </source>
</evidence>
<dbReference type="Pfam" id="PF03145">
    <property type="entry name" value="Sina_TRAF"/>
    <property type="match status" value="1"/>
</dbReference>
<dbReference type="GO" id="GO:0005737">
    <property type="term" value="C:cytoplasm"/>
    <property type="evidence" value="ECO:0007669"/>
    <property type="project" value="InterPro"/>
</dbReference>
<dbReference type="FunFam" id="2.60.210.10:FF:000004">
    <property type="entry name" value="E3 ubiquitin-protein ligase SINAT5-like"/>
    <property type="match status" value="1"/>
</dbReference>
<keyword evidence="5" id="KW-1133">Transmembrane helix</keyword>